<accession>A0A4Q8B6Y6</accession>
<dbReference type="OrthoDB" id="9806522at2"/>
<dbReference type="PANTHER" id="PTHR13414">
    <property type="entry name" value="HUEL-CATION TRANSPORTER"/>
    <property type="match status" value="1"/>
</dbReference>
<dbReference type="Pfam" id="PF01545">
    <property type="entry name" value="Cation_efflux"/>
    <property type="match status" value="1"/>
</dbReference>
<reference evidence="9 10" key="1">
    <citation type="submission" date="2019-02" db="EMBL/GenBank/DDBJ databases">
        <title>Sequencing the genomes of 1000 actinobacteria strains.</title>
        <authorList>
            <person name="Klenk H.-P."/>
        </authorList>
    </citation>
    <scope>NUCLEOTIDE SEQUENCE [LARGE SCALE GENOMIC DNA]</scope>
    <source>
        <strain evidence="9 10">DSM 45612</strain>
    </source>
</reference>
<dbReference type="InterPro" id="IPR002524">
    <property type="entry name" value="Cation_efflux"/>
</dbReference>
<dbReference type="InterPro" id="IPR036837">
    <property type="entry name" value="Cation_efflux_CTD_sf"/>
</dbReference>
<feature type="transmembrane region" description="Helical" evidence="7">
    <location>
        <begin position="6"/>
        <end position="30"/>
    </location>
</feature>
<dbReference type="RefSeq" id="WP_130331929.1">
    <property type="nucleotide sequence ID" value="NZ_SHLD01000001.1"/>
</dbReference>
<comment type="caution">
    <text evidence="9">The sequence shown here is derived from an EMBL/GenBank/DDBJ whole genome shotgun (WGS) entry which is preliminary data.</text>
</comment>
<keyword evidence="3 7" id="KW-0812">Transmembrane</keyword>
<dbReference type="SUPFAM" id="SSF161111">
    <property type="entry name" value="Cation efflux protein transmembrane domain-like"/>
    <property type="match status" value="1"/>
</dbReference>
<feature type="transmembrane region" description="Helical" evidence="7">
    <location>
        <begin position="77"/>
        <end position="100"/>
    </location>
</feature>
<evidence type="ECO:0000256" key="1">
    <source>
        <dbReference type="ARBA" id="ARBA00004141"/>
    </source>
</evidence>
<feature type="transmembrane region" description="Helical" evidence="7">
    <location>
        <begin position="112"/>
        <end position="131"/>
    </location>
</feature>
<name>A0A4Q8B6Y6_9ACTN</name>
<evidence type="ECO:0000259" key="8">
    <source>
        <dbReference type="Pfam" id="PF01545"/>
    </source>
</evidence>
<dbReference type="NCBIfam" id="TIGR01297">
    <property type="entry name" value="CDF"/>
    <property type="match status" value="1"/>
</dbReference>
<evidence type="ECO:0000256" key="4">
    <source>
        <dbReference type="ARBA" id="ARBA00022989"/>
    </source>
</evidence>
<comment type="subcellular location">
    <subcellularLocation>
        <location evidence="1">Membrane</location>
        <topology evidence="1">Multi-pass membrane protein</topology>
    </subcellularLocation>
</comment>
<dbReference type="GO" id="GO:0006829">
    <property type="term" value="P:zinc ion transport"/>
    <property type="evidence" value="ECO:0007669"/>
    <property type="project" value="InterPro"/>
</dbReference>
<evidence type="ECO:0000256" key="2">
    <source>
        <dbReference type="ARBA" id="ARBA00022448"/>
    </source>
</evidence>
<dbReference type="GO" id="GO:0016020">
    <property type="term" value="C:membrane"/>
    <property type="evidence" value="ECO:0007669"/>
    <property type="project" value="UniProtKB-SubCell"/>
</dbReference>
<sequence length="333" mass="35259">MSANGGTKAIVAALLANIGIAVTKLIAWILTGSSSMLAESIHSVADSGNQGLLLLGGRRAKREATPQHPFGYGRERYIYAFIVSIVLFSVGGLFALYEAYHKAQHPEPITSWQWVPVTVLVIAIGMETYSFRTAIKESNLIRGSQSWVRFIRRAKAPELPVVLLEDFGALIGLVLALVGVGMTLITGDGMWDAAGTAAIGVLLVTIAIVLAIETKSLLLGEGAEQHDLAKIEQAVTDGPEVERIIHMKTLYLGPEELMVAAKIAVSPCDSAESLARGINAVEARIRTAVPIARVIYLEPDIYSAAADQAGTGAASHTAVPQSETGEQADHPGS</sequence>
<feature type="transmembrane region" description="Helical" evidence="7">
    <location>
        <begin position="191"/>
        <end position="212"/>
    </location>
</feature>
<keyword evidence="10" id="KW-1185">Reference proteome</keyword>
<dbReference type="AlphaFoldDB" id="A0A4Q8B6Y6"/>
<dbReference type="PANTHER" id="PTHR13414:SF9">
    <property type="entry name" value="PROTON-COUPLED ZINC ANTIPORTER SLC30A9, MITOCHONDRIAL"/>
    <property type="match status" value="1"/>
</dbReference>
<organism evidence="9 10">
    <name type="scientific">Micromonospora kangleipakensis</name>
    <dbReference type="NCBI Taxonomy" id="1077942"/>
    <lineage>
        <taxon>Bacteria</taxon>
        <taxon>Bacillati</taxon>
        <taxon>Actinomycetota</taxon>
        <taxon>Actinomycetes</taxon>
        <taxon>Micromonosporales</taxon>
        <taxon>Micromonosporaceae</taxon>
        <taxon>Micromonospora</taxon>
    </lineage>
</organism>
<dbReference type="InterPro" id="IPR058533">
    <property type="entry name" value="Cation_efflux_TM"/>
</dbReference>
<dbReference type="Gene3D" id="1.20.1510.10">
    <property type="entry name" value="Cation efflux protein transmembrane domain"/>
    <property type="match status" value="1"/>
</dbReference>
<feature type="domain" description="Cation efflux protein transmembrane" evidence="8">
    <location>
        <begin position="11"/>
        <end position="219"/>
    </location>
</feature>
<dbReference type="EMBL" id="SHLD01000001">
    <property type="protein sequence ID" value="RZU73422.1"/>
    <property type="molecule type" value="Genomic_DNA"/>
</dbReference>
<evidence type="ECO:0000256" key="3">
    <source>
        <dbReference type="ARBA" id="ARBA00022692"/>
    </source>
</evidence>
<evidence type="ECO:0000313" key="9">
    <source>
        <dbReference type="EMBL" id="RZU73422.1"/>
    </source>
</evidence>
<dbReference type="SUPFAM" id="SSF160240">
    <property type="entry name" value="Cation efflux protein cytoplasmic domain-like"/>
    <property type="match status" value="1"/>
</dbReference>
<protein>
    <submittedName>
        <fullName evidence="9">Cation diffusion facilitator family transporter</fullName>
    </submittedName>
</protein>
<gene>
    <name evidence="9" type="ORF">EV384_1825</name>
</gene>
<evidence type="ECO:0000256" key="6">
    <source>
        <dbReference type="SAM" id="MobiDB-lite"/>
    </source>
</evidence>
<keyword evidence="4 7" id="KW-1133">Transmembrane helix</keyword>
<evidence type="ECO:0000256" key="5">
    <source>
        <dbReference type="ARBA" id="ARBA00023136"/>
    </source>
</evidence>
<dbReference type="InterPro" id="IPR027469">
    <property type="entry name" value="Cation_efflux_TMD_sf"/>
</dbReference>
<keyword evidence="5 7" id="KW-0472">Membrane</keyword>
<feature type="transmembrane region" description="Helical" evidence="7">
    <location>
        <begin position="159"/>
        <end position="185"/>
    </location>
</feature>
<feature type="region of interest" description="Disordered" evidence="6">
    <location>
        <begin position="312"/>
        <end position="333"/>
    </location>
</feature>
<evidence type="ECO:0000256" key="7">
    <source>
        <dbReference type="SAM" id="Phobius"/>
    </source>
</evidence>
<dbReference type="Proteomes" id="UP000294114">
    <property type="component" value="Unassembled WGS sequence"/>
</dbReference>
<proteinExistence type="predicted"/>
<evidence type="ECO:0000313" key="10">
    <source>
        <dbReference type="Proteomes" id="UP000294114"/>
    </source>
</evidence>
<dbReference type="InterPro" id="IPR040177">
    <property type="entry name" value="SLC30A9"/>
</dbReference>
<dbReference type="GO" id="GO:0008324">
    <property type="term" value="F:monoatomic cation transmembrane transporter activity"/>
    <property type="evidence" value="ECO:0007669"/>
    <property type="project" value="InterPro"/>
</dbReference>
<keyword evidence="2" id="KW-0813">Transport</keyword>